<dbReference type="Gene3D" id="1.10.1300.10">
    <property type="entry name" value="3'5'-cyclic nucleotide phosphodiesterase, catalytic domain"/>
    <property type="match status" value="1"/>
</dbReference>
<gene>
    <name evidence="9" type="ORF">HERI1096_LOCUS39482</name>
</gene>
<dbReference type="SMART" id="SM00471">
    <property type="entry name" value="HDc"/>
    <property type="match status" value="1"/>
</dbReference>
<dbReference type="Pfam" id="PF00233">
    <property type="entry name" value="PDEase_I"/>
    <property type="match status" value="1"/>
</dbReference>
<evidence type="ECO:0000256" key="1">
    <source>
        <dbReference type="ARBA" id="ARBA00022723"/>
    </source>
</evidence>
<feature type="domain" description="PDEase" evidence="8">
    <location>
        <begin position="1"/>
        <end position="351"/>
    </location>
</feature>
<feature type="binding site" evidence="5">
    <location>
        <position position="71"/>
    </location>
    <ligand>
        <name>Zn(2+)</name>
        <dbReference type="ChEBI" id="CHEBI:29105"/>
        <label>1</label>
    </ligand>
</feature>
<evidence type="ECO:0000256" key="5">
    <source>
        <dbReference type="PIRSR" id="PIRSR623088-3"/>
    </source>
</evidence>
<comment type="similarity">
    <text evidence="6">Belongs to the cyclic nucleotide phosphodiesterase family.</text>
</comment>
<feature type="active site" description="Proton donor" evidence="3">
    <location>
        <position position="67"/>
    </location>
</feature>
<feature type="region of interest" description="Disordered" evidence="7">
    <location>
        <begin position="397"/>
        <end position="423"/>
    </location>
</feature>
<sequence length="423" mass="47833">MKAARALDSWNNDVIDLQEVSGGHVLLLIGQALLEHHGLMTAFSLDPKTVHRFLVTLEAAYGDNRYHNSMHAADVALSTHLFLTKFRLVRRLSKLELLAALIGAMVHDFNHPGTNNTFEVRTRSGRARTHSDSSVLERHHLHSAFTLLENKSVDIFAPLSAEERAQVRSLIIETVLATDLARHFDYLNRLRDLASSHGHKAYEDLSPSPDGTGPDTASPSRAAWQPPRAAWRTPFMHPELVDPKLILVTAVKWSDLGHAAKPFGLHEKWTHRVVEEFYELGDREKEMNISISPLCDRREPMDVAKSQLGFFRLFCVPLYAVVADLIDPRMSPWIQLNENLRTWRSKSIQIQRKPMALRERSSSQSQMCMSELQEVIPAQGAFCAFGDRSVHLSPTARRLSRGMSKSARELSPVSRRFSRSSRD</sequence>
<feature type="binding site" evidence="5">
    <location>
        <position position="255"/>
    </location>
    <ligand>
        <name>Zn(2+)</name>
        <dbReference type="ChEBI" id="CHEBI:29105"/>
        <label>1</label>
    </ligand>
</feature>
<dbReference type="GO" id="GO:0004114">
    <property type="term" value="F:3',5'-cyclic-nucleotide phosphodiesterase activity"/>
    <property type="evidence" value="ECO:0007669"/>
    <property type="project" value="InterPro"/>
</dbReference>
<dbReference type="InterPro" id="IPR023088">
    <property type="entry name" value="PDEase"/>
</dbReference>
<dbReference type="InterPro" id="IPR023174">
    <property type="entry name" value="PDEase_CS"/>
</dbReference>
<comment type="cofactor">
    <cofactor evidence="6">
        <name>a divalent metal cation</name>
        <dbReference type="ChEBI" id="CHEBI:60240"/>
    </cofactor>
    <text evidence="6">Binds 2 divalent metal cations per subunit. Site 1 may preferentially bind zinc ions, while site 2 has a preference for magnesium and/or manganese ions.</text>
</comment>
<feature type="binding site" evidence="4">
    <location>
        <begin position="67"/>
        <end position="71"/>
    </location>
    <ligand>
        <name>AMP</name>
        <dbReference type="ChEBI" id="CHEBI:456215"/>
    </ligand>
</feature>
<feature type="binding site" evidence="4">
    <location>
        <position position="307"/>
    </location>
    <ligand>
        <name>AMP</name>
        <dbReference type="ChEBI" id="CHEBI:456215"/>
    </ligand>
</feature>
<feature type="binding site" evidence="4">
    <location>
        <position position="108"/>
    </location>
    <ligand>
        <name>AMP</name>
        <dbReference type="ChEBI" id="CHEBI:456215"/>
    </ligand>
</feature>
<evidence type="ECO:0000259" key="8">
    <source>
        <dbReference type="PROSITE" id="PS51845"/>
    </source>
</evidence>
<dbReference type="InterPro" id="IPR002073">
    <property type="entry name" value="PDEase_catalytic_dom"/>
</dbReference>
<evidence type="ECO:0000313" key="9">
    <source>
        <dbReference type="EMBL" id="CAE0152437.1"/>
    </source>
</evidence>
<evidence type="ECO:0000256" key="2">
    <source>
        <dbReference type="ARBA" id="ARBA00022801"/>
    </source>
</evidence>
<name>A0A7S3C2U3_9EUKA</name>
<feature type="region of interest" description="Disordered" evidence="7">
    <location>
        <begin position="201"/>
        <end position="226"/>
    </location>
</feature>
<dbReference type="InterPro" id="IPR036971">
    <property type="entry name" value="PDEase_catalytic_dom_sf"/>
</dbReference>
<evidence type="ECO:0000256" key="6">
    <source>
        <dbReference type="RuleBase" id="RU363067"/>
    </source>
</evidence>
<feature type="binding site" evidence="5">
    <location>
        <position position="108"/>
    </location>
    <ligand>
        <name>Zn(2+)</name>
        <dbReference type="ChEBI" id="CHEBI:29105"/>
        <label>1</label>
    </ligand>
</feature>
<feature type="binding site" evidence="5">
    <location>
        <position position="107"/>
    </location>
    <ligand>
        <name>Zn(2+)</name>
        <dbReference type="ChEBI" id="CHEBI:29105"/>
        <label>1</label>
    </ligand>
</feature>
<accession>A0A7S3C2U3</accession>
<dbReference type="SUPFAM" id="SSF109604">
    <property type="entry name" value="HD-domain/PDEase-like"/>
    <property type="match status" value="1"/>
</dbReference>
<dbReference type="EC" id="3.1.4.-" evidence="6"/>
<evidence type="ECO:0000256" key="3">
    <source>
        <dbReference type="PIRSR" id="PIRSR623088-1"/>
    </source>
</evidence>
<dbReference type="EMBL" id="HBHX01071387">
    <property type="protein sequence ID" value="CAE0152437.1"/>
    <property type="molecule type" value="Transcribed_RNA"/>
</dbReference>
<evidence type="ECO:0000256" key="4">
    <source>
        <dbReference type="PIRSR" id="PIRSR623088-2"/>
    </source>
</evidence>
<dbReference type="GO" id="GO:0007165">
    <property type="term" value="P:signal transduction"/>
    <property type="evidence" value="ECO:0007669"/>
    <property type="project" value="InterPro"/>
</dbReference>
<dbReference type="PANTHER" id="PTHR11347">
    <property type="entry name" value="CYCLIC NUCLEOTIDE PHOSPHODIESTERASE"/>
    <property type="match status" value="1"/>
</dbReference>
<feature type="binding site" evidence="5">
    <location>
        <position position="108"/>
    </location>
    <ligand>
        <name>Zn(2+)</name>
        <dbReference type="ChEBI" id="CHEBI:29105"/>
        <label>2</label>
    </ligand>
</feature>
<dbReference type="PROSITE" id="PS00126">
    <property type="entry name" value="PDEASE_I_1"/>
    <property type="match status" value="1"/>
</dbReference>
<dbReference type="GO" id="GO:0046872">
    <property type="term" value="F:metal ion binding"/>
    <property type="evidence" value="ECO:0007669"/>
    <property type="project" value="UniProtKB-KW"/>
</dbReference>
<evidence type="ECO:0000256" key="7">
    <source>
        <dbReference type="SAM" id="MobiDB-lite"/>
    </source>
</evidence>
<feature type="binding site" evidence="4">
    <location>
        <position position="255"/>
    </location>
    <ligand>
        <name>AMP</name>
        <dbReference type="ChEBI" id="CHEBI:456215"/>
    </ligand>
</feature>
<dbReference type="CDD" id="cd00077">
    <property type="entry name" value="HDc"/>
    <property type="match status" value="1"/>
</dbReference>
<proteinExistence type="inferred from homology"/>
<organism evidence="9">
    <name type="scientific">Haptolina ericina</name>
    <dbReference type="NCBI Taxonomy" id="156174"/>
    <lineage>
        <taxon>Eukaryota</taxon>
        <taxon>Haptista</taxon>
        <taxon>Haptophyta</taxon>
        <taxon>Prymnesiophyceae</taxon>
        <taxon>Prymnesiales</taxon>
        <taxon>Prymnesiaceae</taxon>
        <taxon>Haptolina</taxon>
    </lineage>
</organism>
<protein>
    <recommendedName>
        <fullName evidence="6">Phosphodiesterase</fullName>
        <ecNumber evidence="6">3.1.4.-</ecNumber>
    </recommendedName>
</protein>
<reference evidence="9" key="1">
    <citation type="submission" date="2021-01" db="EMBL/GenBank/DDBJ databases">
        <authorList>
            <person name="Corre E."/>
            <person name="Pelletier E."/>
            <person name="Niang G."/>
            <person name="Scheremetjew M."/>
            <person name="Finn R."/>
            <person name="Kale V."/>
            <person name="Holt S."/>
            <person name="Cochrane G."/>
            <person name="Meng A."/>
            <person name="Brown T."/>
            <person name="Cohen L."/>
        </authorList>
    </citation>
    <scope>NUCLEOTIDE SEQUENCE</scope>
    <source>
        <strain evidence="9">CCMP281</strain>
    </source>
</reference>
<dbReference type="PRINTS" id="PR00387">
    <property type="entry name" value="PDIESTERASE1"/>
</dbReference>
<dbReference type="InterPro" id="IPR003607">
    <property type="entry name" value="HD/PDEase_dom"/>
</dbReference>
<dbReference type="PROSITE" id="PS51845">
    <property type="entry name" value="PDEASE_I_2"/>
    <property type="match status" value="1"/>
</dbReference>
<keyword evidence="1 5" id="KW-0479">Metal-binding</keyword>
<feature type="compositionally biased region" description="Low complexity" evidence="7">
    <location>
        <begin position="217"/>
        <end position="226"/>
    </location>
</feature>
<dbReference type="AlphaFoldDB" id="A0A7S3C2U3"/>
<keyword evidence="2 6" id="KW-0378">Hydrolase</keyword>